<evidence type="ECO:0000313" key="3">
    <source>
        <dbReference type="EMBL" id="SET36870.1"/>
    </source>
</evidence>
<dbReference type="Pfam" id="PF01326">
    <property type="entry name" value="PPDK_N"/>
    <property type="match status" value="1"/>
</dbReference>
<evidence type="ECO:0000313" key="4">
    <source>
        <dbReference type="Proteomes" id="UP000198762"/>
    </source>
</evidence>
<reference evidence="4" key="1">
    <citation type="submission" date="2016-10" db="EMBL/GenBank/DDBJ databases">
        <authorList>
            <person name="Varghese N."/>
            <person name="Submissions S."/>
        </authorList>
    </citation>
    <scope>NUCLEOTIDE SEQUENCE [LARGE SCALE GENOMIC DNA]</scope>
    <source>
        <strain evidence="4">CGMCC 1.6489</strain>
    </source>
</reference>
<dbReference type="SUPFAM" id="SSF56059">
    <property type="entry name" value="Glutathione synthetase ATP-binding domain-like"/>
    <property type="match status" value="1"/>
</dbReference>
<dbReference type="GO" id="GO:0005524">
    <property type="term" value="F:ATP binding"/>
    <property type="evidence" value="ECO:0007669"/>
    <property type="project" value="InterPro"/>
</dbReference>
<dbReference type="GO" id="GO:0016301">
    <property type="term" value="F:kinase activity"/>
    <property type="evidence" value="ECO:0007669"/>
    <property type="project" value="UniProtKB-KW"/>
</dbReference>
<dbReference type="PANTHER" id="PTHR43615:SF1">
    <property type="entry name" value="PPDK_N DOMAIN-CONTAINING PROTEIN"/>
    <property type="match status" value="1"/>
</dbReference>
<accession>A0A1I0DWJ0</accession>
<dbReference type="SUPFAM" id="SSF53448">
    <property type="entry name" value="Nucleotide-diphospho-sugar transferases"/>
    <property type="match status" value="1"/>
</dbReference>
<proteinExistence type="predicted"/>
<dbReference type="NCBIfam" id="NF004508">
    <property type="entry name" value="PRK05849.1"/>
    <property type="match status" value="1"/>
</dbReference>
<dbReference type="InterPro" id="IPR036637">
    <property type="entry name" value="Phosphohistidine_dom_sf"/>
</dbReference>
<dbReference type="InterPro" id="IPR029044">
    <property type="entry name" value="Nucleotide-diphossugar_trans"/>
</dbReference>
<dbReference type="InterPro" id="IPR008279">
    <property type="entry name" value="PEP-util_enz_mobile_dom"/>
</dbReference>
<organism evidence="3 4">
    <name type="scientific">Marinobacter segnicrescens</name>
    <dbReference type="NCBI Taxonomy" id="430453"/>
    <lineage>
        <taxon>Bacteria</taxon>
        <taxon>Pseudomonadati</taxon>
        <taxon>Pseudomonadota</taxon>
        <taxon>Gammaproteobacteria</taxon>
        <taxon>Pseudomonadales</taxon>
        <taxon>Marinobacteraceae</taxon>
        <taxon>Marinobacter</taxon>
    </lineage>
</organism>
<feature type="domain" description="Pyruvate phosphate dikinase AMP/ATP-binding" evidence="2">
    <location>
        <begin position="275"/>
        <end position="367"/>
    </location>
</feature>
<dbReference type="Gene3D" id="3.90.550.10">
    <property type="entry name" value="Spore Coat Polysaccharide Biosynthesis Protein SpsA, Chain A"/>
    <property type="match status" value="1"/>
</dbReference>
<dbReference type="InterPro" id="IPR002192">
    <property type="entry name" value="PPDK_AMP/ATP-bd"/>
</dbReference>
<evidence type="ECO:0000259" key="2">
    <source>
        <dbReference type="Pfam" id="PF01326"/>
    </source>
</evidence>
<name>A0A1I0DWJ0_9GAMM</name>
<dbReference type="InterPro" id="IPR051549">
    <property type="entry name" value="PEP_Utilizing_Enz"/>
</dbReference>
<keyword evidence="4" id="KW-1185">Reference proteome</keyword>
<dbReference type="STRING" id="430453.SAMN04487962_10870"/>
<dbReference type="Pfam" id="PF00391">
    <property type="entry name" value="PEP-utilizers"/>
    <property type="match status" value="1"/>
</dbReference>
<dbReference type="PANTHER" id="PTHR43615">
    <property type="entry name" value="PHOSPHOENOLPYRUVATE SYNTHASE-RELATED"/>
    <property type="match status" value="1"/>
</dbReference>
<feature type="domain" description="PEP-utilising enzyme mobile" evidence="1">
    <location>
        <begin position="954"/>
        <end position="1021"/>
    </location>
</feature>
<gene>
    <name evidence="3" type="ORF">SAMN04487962_10870</name>
</gene>
<dbReference type="SUPFAM" id="SSF52009">
    <property type="entry name" value="Phosphohistidine domain"/>
    <property type="match status" value="1"/>
</dbReference>
<dbReference type="Gene3D" id="3.30.470.20">
    <property type="entry name" value="ATP-grasp fold, B domain"/>
    <property type="match status" value="1"/>
</dbReference>
<sequence length="1030" mass="112775">MVNTSGKAINNRLIILGAGKPFRGEQHSVLRGTTGHRRVLDWLLHAMASAQPEVHFVGGYQLDEVAQCYPDLHYVVNPNWATTGAAASLLEAPLNDRFTHYVSFADILFRQSSVGALADNTADIAMLVDTHWRSRVDRTGDDLVRCEKVNLHGSQVTRLGRDILPELADAEFVGLVKLSPRVVAYLDQHRDQLPGAFRSGSLSQLVEYLRVRGFSTEAVDVAGDWAELNDPSDLSRFILGTKAQTLHRLQGMVSCSRIEDQVSFTVSAWQENPSDILSDISRRLADSDRLVVRSSALSEDGFGVSNAGAYTSLLNIERASAQALSAAIDKVIASYPDGHPENQVLVQPMLESVVASGVAFTRVLATGAPYYVVNYDDITRSTESITSGSSREHKTLFLHRSAPDEHRNIPDNLAGLIPALREVESLLDFDSLDIEFAISEGGLIHILQVRPIAVQHELDSADAAEEAMMRAQARFAELQAPGPFLVGRRTMFGVMPDWNPAEIIGTRPGRLAASLYRYLILDDVWARQRAEYGYRDVRPQPLLVQFAGHPYIDIRASFNSFVPATLSDDLAGRLVEFYLDWLQAHPHLHDKVEFEVVPTCYSLDFQHWRERLQTHGAFSVGELDELSEGLRAITTAAFHRTEADLAAVDGFRQRFERLRGTSLPPLDKALALLEECRRYGTCTFSHLARSAFVAVTLLRSAVSEGALSGAAKEAFMQSIRTVSHRFTEDAELVRQGKRSFAELVETWGHLRPGTYDITSASYGELPDTYLRPVVERGGHGASGRASQATPDLWQAERNTFLDALAQSGLPSEPGLVEGFLRGAIEGRELAKFEFTRHLSLALDCLAEFGAGHGIDREQMARIPVEALSALRAGTAEVNDVGRWLAQQAEEGHEAARGAALVELPPLLTCQEDFQGFLFADSHANYIGASRVQAECVDLSSDGLAAEAERPSLAGRIVLIPQADPGYDWLFGHGIAGLVTLYGGANSHMAIRAAEFGLPAAIGIGEARYARLAGAAVVELDPANKRLEVVH</sequence>
<dbReference type="Proteomes" id="UP000198762">
    <property type="component" value="Unassembled WGS sequence"/>
</dbReference>
<dbReference type="EMBL" id="FOHZ01000008">
    <property type="protein sequence ID" value="SET36870.1"/>
    <property type="molecule type" value="Genomic_DNA"/>
</dbReference>
<dbReference type="AlphaFoldDB" id="A0A1I0DWJ0"/>
<dbReference type="Gene3D" id="3.50.30.10">
    <property type="entry name" value="Phosphohistidine domain"/>
    <property type="match status" value="1"/>
</dbReference>
<protein>
    <submittedName>
        <fullName evidence="3">Choline kinase</fullName>
    </submittedName>
</protein>
<keyword evidence="3" id="KW-0808">Transferase</keyword>
<evidence type="ECO:0000259" key="1">
    <source>
        <dbReference type="Pfam" id="PF00391"/>
    </source>
</evidence>
<keyword evidence="3" id="KW-0418">Kinase</keyword>